<keyword evidence="2" id="KW-0012">Acyltransferase</keyword>
<dbReference type="AlphaFoldDB" id="A0A7W9Q2Z6"/>
<dbReference type="Gene3D" id="3.40.630.30">
    <property type="match status" value="1"/>
</dbReference>
<gene>
    <name evidence="5" type="ORF">FHS34_007901</name>
</gene>
<dbReference type="InterPro" id="IPR000182">
    <property type="entry name" value="GNAT_dom"/>
</dbReference>
<organism evidence="5 6">
    <name type="scientific">Streptomyces echinatus</name>
    <dbReference type="NCBI Taxonomy" id="67293"/>
    <lineage>
        <taxon>Bacteria</taxon>
        <taxon>Bacillati</taxon>
        <taxon>Actinomycetota</taxon>
        <taxon>Actinomycetes</taxon>
        <taxon>Kitasatosporales</taxon>
        <taxon>Streptomycetaceae</taxon>
        <taxon>Streptomyces</taxon>
    </lineage>
</organism>
<evidence type="ECO:0000313" key="6">
    <source>
        <dbReference type="Proteomes" id="UP000585836"/>
    </source>
</evidence>
<dbReference type="PROSITE" id="PS51186">
    <property type="entry name" value="GNAT"/>
    <property type="match status" value="1"/>
</dbReference>
<protein>
    <submittedName>
        <fullName evidence="5">RimJ/RimL family protein N-acetyltransferase</fullName>
    </submittedName>
</protein>
<evidence type="ECO:0000259" key="4">
    <source>
        <dbReference type="PROSITE" id="PS51186"/>
    </source>
</evidence>
<dbReference type="Pfam" id="PF13302">
    <property type="entry name" value="Acetyltransf_3"/>
    <property type="match status" value="1"/>
</dbReference>
<evidence type="ECO:0000256" key="1">
    <source>
        <dbReference type="ARBA" id="ARBA00022679"/>
    </source>
</evidence>
<dbReference type="GO" id="GO:0008999">
    <property type="term" value="F:protein-N-terminal-alanine acetyltransferase activity"/>
    <property type="evidence" value="ECO:0007669"/>
    <property type="project" value="TreeGrafter"/>
</dbReference>
<sequence length="166" mass="18492">MTSLSLTPWSGQGYDLLRRQNSPEMTEHLGGPETAEQLRRRHERYLALTDGQMFLAVLGDEVVGSVGYWTREWAGEPVYETGYGILPEHQGRGFAVDALRLCAERAGQDGSRPWLHAFPSVHHDASNAVCRKAGFEFVGACEFEYPPGNAIRCNDWRLALTRPDAG</sequence>
<accession>A0A7W9Q2Z6</accession>
<keyword evidence="6" id="KW-1185">Reference proteome</keyword>
<dbReference type="GO" id="GO:0005737">
    <property type="term" value="C:cytoplasm"/>
    <property type="evidence" value="ECO:0007669"/>
    <property type="project" value="TreeGrafter"/>
</dbReference>
<reference evidence="5 6" key="1">
    <citation type="submission" date="2020-08" db="EMBL/GenBank/DDBJ databases">
        <title>Genomic Encyclopedia of Type Strains, Phase III (KMG-III): the genomes of soil and plant-associated and newly described type strains.</title>
        <authorList>
            <person name="Whitman W."/>
        </authorList>
    </citation>
    <scope>NUCLEOTIDE SEQUENCE [LARGE SCALE GENOMIC DNA]</scope>
    <source>
        <strain evidence="5 6">CECT 3313</strain>
    </source>
</reference>
<dbReference type="Proteomes" id="UP000585836">
    <property type="component" value="Unassembled WGS sequence"/>
</dbReference>
<comment type="similarity">
    <text evidence="3">Belongs to the acetyltransferase family. RimJ subfamily.</text>
</comment>
<dbReference type="InterPro" id="IPR016181">
    <property type="entry name" value="Acyl_CoA_acyltransferase"/>
</dbReference>
<comment type="caution">
    <text evidence="5">The sequence shown here is derived from an EMBL/GenBank/DDBJ whole genome shotgun (WGS) entry which is preliminary data.</text>
</comment>
<keyword evidence="1 5" id="KW-0808">Transferase</keyword>
<evidence type="ECO:0000256" key="3">
    <source>
        <dbReference type="ARBA" id="ARBA00038502"/>
    </source>
</evidence>
<dbReference type="SUPFAM" id="SSF55729">
    <property type="entry name" value="Acyl-CoA N-acyltransferases (Nat)"/>
    <property type="match status" value="1"/>
</dbReference>
<name>A0A7W9Q2Z6_9ACTN</name>
<dbReference type="PANTHER" id="PTHR43792:SF8">
    <property type="entry name" value="[RIBOSOMAL PROTEIN US5]-ALANINE N-ACETYLTRANSFERASE"/>
    <property type="match status" value="1"/>
</dbReference>
<evidence type="ECO:0000256" key="2">
    <source>
        <dbReference type="ARBA" id="ARBA00023315"/>
    </source>
</evidence>
<dbReference type="CDD" id="cd04301">
    <property type="entry name" value="NAT_SF"/>
    <property type="match status" value="1"/>
</dbReference>
<proteinExistence type="inferred from homology"/>
<dbReference type="EMBL" id="JACHJK010000025">
    <property type="protein sequence ID" value="MBB5932391.1"/>
    <property type="molecule type" value="Genomic_DNA"/>
</dbReference>
<evidence type="ECO:0000313" key="5">
    <source>
        <dbReference type="EMBL" id="MBB5932391.1"/>
    </source>
</evidence>
<dbReference type="InterPro" id="IPR051531">
    <property type="entry name" value="N-acetyltransferase"/>
</dbReference>
<dbReference type="RefSeq" id="WP_184974690.1">
    <property type="nucleotide sequence ID" value="NZ_BAAAWF010000030.1"/>
</dbReference>
<dbReference type="PANTHER" id="PTHR43792">
    <property type="entry name" value="GNAT FAMILY, PUTATIVE (AFU_ORTHOLOGUE AFUA_3G00765)-RELATED-RELATED"/>
    <property type="match status" value="1"/>
</dbReference>
<feature type="domain" description="N-acetyltransferase" evidence="4">
    <location>
        <begin position="1"/>
        <end position="163"/>
    </location>
</feature>